<comment type="similarity">
    <text evidence="1">Belongs to the Arg-specific ADP-ribosyltransferase family.</text>
</comment>
<dbReference type="SMART" id="SM00248">
    <property type="entry name" value="ANK"/>
    <property type="match status" value="10"/>
</dbReference>
<name>A0A3G5A848_9VIRU</name>
<dbReference type="EMBL" id="MK072389">
    <property type="protein sequence ID" value="AYV83447.1"/>
    <property type="molecule type" value="Genomic_DNA"/>
</dbReference>
<evidence type="ECO:0000256" key="3">
    <source>
        <dbReference type="ARBA" id="ARBA00022676"/>
    </source>
</evidence>
<gene>
    <name evidence="9" type="ORF">Hyperionvirus7_18</name>
</gene>
<dbReference type="Gene3D" id="1.25.40.20">
    <property type="entry name" value="Ankyrin repeat-containing domain"/>
    <property type="match status" value="3"/>
</dbReference>
<dbReference type="PANTHER" id="PTHR24198">
    <property type="entry name" value="ANKYRIN REPEAT AND PROTEIN KINASE DOMAIN-CONTAINING PROTEIN"/>
    <property type="match status" value="1"/>
</dbReference>
<keyword evidence="5" id="KW-0548">Nucleotidyltransferase</keyword>
<dbReference type="SUPFAM" id="SSF53300">
    <property type="entry name" value="vWA-like"/>
    <property type="match status" value="1"/>
</dbReference>
<evidence type="ECO:0000313" key="9">
    <source>
        <dbReference type="EMBL" id="AYV83447.1"/>
    </source>
</evidence>
<keyword evidence="3" id="KW-0328">Glycosyltransferase</keyword>
<evidence type="ECO:0000256" key="8">
    <source>
        <dbReference type="ARBA" id="ARBA00047597"/>
    </source>
</evidence>
<dbReference type="Gene3D" id="3.40.50.410">
    <property type="entry name" value="von Willebrand factor, type A domain"/>
    <property type="match status" value="1"/>
</dbReference>
<keyword evidence="7" id="KW-0040">ANK repeat</keyword>
<evidence type="ECO:0000256" key="5">
    <source>
        <dbReference type="ARBA" id="ARBA00022695"/>
    </source>
</evidence>
<evidence type="ECO:0000256" key="4">
    <source>
        <dbReference type="ARBA" id="ARBA00022679"/>
    </source>
</evidence>
<evidence type="ECO:0000256" key="1">
    <source>
        <dbReference type="ARBA" id="ARBA00009558"/>
    </source>
</evidence>
<dbReference type="InterPro" id="IPR036465">
    <property type="entry name" value="vWFA_dom_sf"/>
</dbReference>
<protein>
    <recommendedName>
        <fullName evidence="2">NAD(+)--protein-arginine ADP-ribosyltransferase</fullName>
        <ecNumber evidence="2">2.4.2.31</ecNumber>
    </recommendedName>
</protein>
<dbReference type="InterPro" id="IPR036770">
    <property type="entry name" value="Ankyrin_rpt-contain_sf"/>
</dbReference>
<keyword evidence="4" id="KW-0808">Transferase</keyword>
<keyword evidence="6" id="KW-0677">Repeat</keyword>
<dbReference type="SUPFAM" id="SSF48403">
    <property type="entry name" value="Ankyrin repeat"/>
    <property type="match status" value="2"/>
</dbReference>
<reference evidence="9" key="1">
    <citation type="submission" date="2018-10" db="EMBL/GenBank/DDBJ databases">
        <title>Hidden diversity of soil giant viruses.</title>
        <authorList>
            <person name="Schulz F."/>
            <person name="Alteio L."/>
            <person name="Goudeau D."/>
            <person name="Ryan E.M."/>
            <person name="Malmstrom R.R."/>
            <person name="Blanchard J."/>
            <person name="Woyke T."/>
        </authorList>
    </citation>
    <scope>NUCLEOTIDE SEQUENCE</scope>
    <source>
        <strain evidence="9">HYV1</strain>
    </source>
</reference>
<dbReference type="InterPro" id="IPR013083">
    <property type="entry name" value="Znf_RING/FYVE/PHD"/>
</dbReference>
<comment type="catalytic activity">
    <reaction evidence="8">
        <text>L-arginyl-[protein] + NAD(+) = N(omega)-(ADP-D-ribosyl)-L-arginyl-[protein] + nicotinamide + H(+)</text>
        <dbReference type="Rhea" id="RHEA:19149"/>
        <dbReference type="Rhea" id="RHEA-COMP:10532"/>
        <dbReference type="Rhea" id="RHEA-COMP:15087"/>
        <dbReference type="ChEBI" id="CHEBI:15378"/>
        <dbReference type="ChEBI" id="CHEBI:17154"/>
        <dbReference type="ChEBI" id="CHEBI:29965"/>
        <dbReference type="ChEBI" id="CHEBI:57540"/>
        <dbReference type="ChEBI" id="CHEBI:142554"/>
        <dbReference type="EC" id="2.4.2.31"/>
    </reaction>
</comment>
<evidence type="ECO:0000256" key="2">
    <source>
        <dbReference type="ARBA" id="ARBA00012031"/>
    </source>
</evidence>
<dbReference type="InterPro" id="IPR002110">
    <property type="entry name" value="Ankyrin_rpt"/>
</dbReference>
<dbReference type="Gene3D" id="3.90.176.10">
    <property type="entry name" value="Toxin ADP-ribosyltransferase, Chain A, domain 1"/>
    <property type="match status" value="1"/>
</dbReference>
<dbReference type="SUPFAM" id="SSF57850">
    <property type="entry name" value="RING/U-box"/>
    <property type="match status" value="1"/>
</dbReference>
<dbReference type="PROSITE" id="PS50297">
    <property type="entry name" value="ANK_REP_REGION"/>
    <property type="match status" value="1"/>
</dbReference>
<dbReference type="InterPro" id="IPR000768">
    <property type="entry name" value="ART"/>
</dbReference>
<evidence type="ECO:0000256" key="7">
    <source>
        <dbReference type="ARBA" id="ARBA00023043"/>
    </source>
</evidence>
<dbReference type="SUPFAM" id="SSF56399">
    <property type="entry name" value="ADP-ribosylation"/>
    <property type="match status" value="1"/>
</dbReference>
<proteinExistence type="inferred from homology"/>
<sequence length="1420" mass="157870">MAAAAAAVADNYDDLMCPVTYDFLEEPVVAPCCGRAVSKAAFVMFHIAQGRCPVCNQELPDYDPTTAKKQVNLAYLVEEAKKKMAIKPTCETKEGAWYAEINTLFEEKSAYQTIIGRLEFKNTDKRMKFKTLLIPVVDQSGSMGTSATGAQKPDSPILQCIYSLNRILDASYRNKNLDVCYVGYHDTAKHVYFDKSKPVEFYRTMVNRIDRDYGGTNFRAAFEEIERVCEVAKGDDSISNIEILFLTDGECQVVPKERRGELVASLKLKLDGLLAKKSYTVHSVGFAKDHDYAFLNNLCKIGTHEGAYRYANPTDSVDALSGKINSVLDVILGSVVVPLVLMKSPFSVIGDAANGRYWVNLTNCNLTEAYKFLISIQGAAPIEIDTKFVHFVDSKKEEDNSELWDQWYSYLIDGIAGELLGLSKGVKGGAVPLDKQLHLELLIQRSRALVTRLKIDSPNAIRLEKLVESIKIIIAGGEVDEKKLNDMKFEGLYPTAAVAAGGAHVPLEIKGGVIQAIPARIPVGQWAIIPRKHGRRCHSVVFGNSKNAAAIDWIKKNVGELPVHDGNGSNMLIVAANIGRSTLVEAILETKSIDLNATNNAGYTALDLAALYGYVRTYEILRSAGAKLTIDGETLFRTCISNKYTELGKCLLRDNVAVITDDLIGRAPNSVAFEWLNRMAKKEISVETAILKGSVEIVKEKIGTLDRISWKPYLEIFAKCENDPDYLKIVDLLLENKKCEVDEVMDVLDSMDVKEKTWPMFMACEKGLMKLFGVLKKYCRKEHVNMVNLRGTSALWISCCNRHIDIANELLLMGADPNLCNLKGDPPLIPACQKGSESIVQLLLASGARLDLYNKNRDNPVLIACRCGQSKILEIFLKKLSVENPAGLASILETSADIDGLVPLTAACELNKVDCIRVCLKYGAKIEWRTADDNKILPGATAFHLGCFYGRFESVQLLVESKADIHSQTKVHRYTGLHLAIKYAHPKIIRYLLSIDQVKNVNTLDADGRLPAYYAQMLGNEAIYEEFFTDKLSTLLGKVLMAPTEMESLCVKTLMSHGRSIGTYDYKFVEACKMDGGMGILAGALINGNKFLVDGLVKMGASFEIKDDRGVPAAFWANYMGYDGKLSVEAQEVSKMMTDRLKIVEKQSFQNKLLLTMNTTALVVDKEADPINLHTKMSQNYLLKIKSELIAVMNKSTESSQSLLGLIEKMKSNKAVVTGAQMLNEAAVHMISLIATDESKLDPIHMLCIYLYTGNLAVYNQVNIAMTEWNKNRLWQPFVISMMQGMKSLPSYKGECYRCVDTKFDEKDYALGTEIRWSSFSIATREYSYAKELITNKRGIVFIVQSTTGRDISKYSKFTIDREIIFQPGTKFRIISHYKADMICLAQKNIRKSTFATGPSDLDKATRGIASIIVELEEIP</sequence>
<dbReference type="Gene3D" id="3.30.40.10">
    <property type="entry name" value="Zinc/RING finger domain, C3HC4 (zinc finger)"/>
    <property type="match status" value="1"/>
</dbReference>
<evidence type="ECO:0000256" key="6">
    <source>
        <dbReference type="ARBA" id="ARBA00022737"/>
    </source>
</evidence>
<accession>A0A3G5A848</accession>
<dbReference type="EC" id="2.4.2.31" evidence="2"/>
<dbReference type="GO" id="GO:0016779">
    <property type="term" value="F:nucleotidyltransferase activity"/>
    <property type="evidence" value="ECO:0007669"/>
    <property type="project" value="UniProtKB-KW"/>
</dbReference>
<dbReference type="PANTHER" id="PTHR24198:SF169">
    <property type="entry name" value="NON-SPECIFIC SERINE_THREONINE PROTEIN KINASE"/>
    <property type="match status" value="1"/>
</dbReference>
<dbReference type="Pfam" id="PF12796">
    <property type="entry name" value="Ank_2"/>
    <property type="match status" value="3"/>
</dbReference>
<dbReference type="PROSITE" id="PS50088">
    <property type="entry name" value="ANK_REPEAT"/>
    <property type="match status" value="3"/>
</dbReference>
<organism evidence="9">
    <name type="scientific">Hyperionvirus sp</name>
    <dbReference type="NCBI Taxonomy" id="2487770"/>
    <lineage>
        <taxon>Viruses</taxon>
        <taxon>Varidnaviria</taxon>
        <taxon>Bamfordvirae</taxon>
        <taxon>Nucleocytoviricota</taxon>
        <taxon>Megaviricetes</taxon>
        <taxon>Imitervirales</taxon>
        <taxon>Mimiviridae</taxon>
        <taxon>Klosneuvirinae</taxon>
    </lineage>
</organism>
<dbReference type="Pfam" id="PF01129">
    <property type="entry name" value="ART"/>
    <property type="match status" value="1"/>
</dbReference>
<dbReference type="GO" id="GO:0106274">
    <property type="term" value="F:NAD+-protein-arginine ADP-ribosyltransferase activity"/>
    <property type="evidence" value="ECO:0007669"/>
    <property type="project" value="UniProtKB-EC"/>
</dbReference>